<reference evidence="3 4" key="1">
    <citation type="journal article" date="2023" name="G3 (Bethesda)">
        <title>A haplotype-resolved chromosome-scale genome for Quercus rubra L. provides insights into the genetics of adaptive traits for red oak species.</title>
        <authorList>
            <person name="Kapoor B."/>
            <person name="Jenkins J."/>
            <person name="Schmutz J."/>
            <person name="Zhebentyayeva T."/>
            <person name="Kuelheim C."/>
            <person name="Coggeshall M."/>
            <person name="Heim C."/>
            <person name="Lasky J.R."/>
            <person name="Leites L."/>
            <person name="Islam-Faridi N."/>
            <person name="Romero-Severson J."/>
            <person name="DeLeo V.L."/>
            <person name="Lucas S.M."/>
            <person name="Lazic D."/>
            <person name="Gailing O."/>
            <person name="Carlson J."/>
            <person name="Staton M."/>
        </authorList>
    </citation>
    <scope>NUCLEOTIDE SEQUENCE [LARGE SCALE GENOMIC DNA]</scope>
    <source>
        <strain evidence="3">Pseudo-F2</strain>
    </source>
</reference>
<keyword evidence="4" id="KW-1185">Reference proteome</keyword>
<dbReference type="SUPFAM" id="SSF63748">
    <property type="entry name" value="Tudor/PWWP/MBT"/>
    <property type="match status" value="1"/>
</dbReference>
<dbReference type="Proteomes" id="UP001324115">
    <property type="component" value="Unassembled WGS sequence"/>
</dbReference>
<evidence type="ECO:0000313" key="3">
    <source>
        <dbReference type="EMBL" id="KAK4583049.1"/>
    </source>
</evidence>
<dbReference type="Pfam" id="PF00855">
    <property type="entry name" value="PWWP"/>
    <property type="match status" value="1"/>
</dbReference>
<dbReference type="SMART" id="SM00293">
    <property type="entry name" value="PWWP"/>
    <property type="match status" value="1"/>
</dbReference>
<dbReference type="PROSITE" id="PS50812">
    <property type="entry name" value="PWWP"/>
    <property type="match status" value="1"/>
</dbReference>
<dbReference type="EMBL" id="JAXUIC010000007">
    <property type="protein sequence ID" value="KAK4583049.1"/>
    <property type="molecule type" value="Genomic_DNA"/>
</dbReference>
<dbReference type="AlphaFoldDB" id="A0AAN7F0D5"/>
<gene>
    <name evidence="3" type="ORF">RGQ29_026001</name>
</gene>
<dbReference type="CDD" id="cd05162">
    <property type="entry name" value="PWWP"/>
    <property type="match status" value="1"/>
</dbReference>
<evidence type="ECO:0000313" key="4">
    <source>
        <dbReference type="Proteomes" id="UP001324115"/>
    </source>
</evidence>
<dbReference type="InterPro" id="IPR000313">
    <property type="entry name" value="PWWP_dom"/>
</dbReference>
<evidence type="ECO:0000256" key="1">
    <source>
        <dbReference type="SAM" id="MobiDB-lite"/>
    </source>
</evidence>
<feature type="domain" description="PWWP" evidence="2">
    <location>
        <begin position="156"/>
        <end position="217"/>
    </location>
</feature>
<evidence type="ECO:0000259" key="2">
    <source>
        <dbReference type="PROSITE" id="PS50812"/>
    </source>
</evidence>
<dbReference type="PANTHER" id="PTHR10688">
    <property type="entry name" value="PWWP DOMAIN-CONTAINING PROTEIN"/>
    <property type="match status" value="1"/>
</dbReference>
<sequence>MAKKKKIKNSEKAEQVDNVSKYSQKPRSSKPRRRFDFSFFYSFPISNSGSSLGSSCGEVGLSNVTTNSLHDRNAEGRKLPEHSLVWCSKSQNKGPQIASNFSETTVVEVETIVQNENFGSCSDRNVGEQSSDTARSLEFTPKKSQVTESNSFCITPGSVVWAKTAYKTWWPAEIMDERSTSADSKKQDTGRHVLVEFYGSRDNAWLDPARDLSLLEDVSKCFEERSCNPMEDFQDALKQALQRKESLSSCGQLFKSLDGPNHSDQQDQSSDKWTSSISSRAEHDFLVKGRGKRERKRKLQFDEVTFPLTSTKKVRRFRIMRYLGLSAPIGSPF</sequence>
<feature type="region of interest" description="Disordered" evidence="1">
    <location>
        <begin position="1"/>
        <end position="31"/>
    </location>
</feature>
<name>A0AAN7F0D5_QUERU</name>
<proteinExistence type="predicted"/>
<dbReference type="PANTHER" id="PTHR10688:SF14">
    <property type="entry name" value="PWWP DOMAIN-CONTAINING PROTEIN"/>
    <property type="match status" value="1"/>
</dbReference>
<dbReference type="Gene3D" id="2.30.30.140">
    <property type="match status" value="1"/>
</dbReference>
<comment type="caution">
    <text evidence="3">The sequence shown here is derived from an EMBL/GenBank/DDBJ whole genome shotgun (WGS) entry which is preliminary data.</text>
</comment>
<protein>
    <recommendedName>
        <fullName evidence="2">PWWP domain-containing protein</fullName>
    </recommendedName>
</protein>
<dbReference type="InterPro" id="IPR052657">
    <property type="entry name" value="PDP_family_Arabidopsis"/>
</dbReference>
<organism evidence="3 4">
    <name type="scientific">Quercus rubra</name>
    <name type="common">Northern red oak</name>
    <name type="synonym">Quercus borealis</name>
    <dbReference type="NCBI Taxonomy" id="3512"/>
    <lineage>
        <taxon>Eukaryota</taxon>
        <taxon>Viridiplantae</taxon>
        <taxon>Streptophyta</taxon>
        <taxon>Embryophyta</taxon>
        <taxon>Tracheophyta</taxon>
        <taxon>Spermatophyta</taxon>
        <taxon>Magnoliopsida</taxon>
        <taxon>eudicotyledons</taxon>
        <taxon>Gunneridae</taxon>
        <taxon>Pentapetalae</taxon>
        <taxon>rosids</taxon>
        <taxon>fabids</taxon>
        <taxon>Fagales</taxon>
        <taxon>Fagaceae</taxon>
        <taxon>Quercus</taxon>
    </lineage>
</organism>
<accession>A0AAN7F0D5</accession>